<proteinExistence type="predicted"/>
<protein>
    <recommendedName>
        <fullName evidence="2">CRAL-TRIO domain-containing protein</fullName>
    </recommendedName>
</protein>
<comment type="caution">
    <text evidence="3">The sequence shown here is derived from an EMBL/GenBank/DDBJ whole genome shotgun (WGS) entry which is preliminary data.</text>
</comment>
<feature type="domain" description="CRAL-TRIO" evidence="2">
    <location>
        <begin position="139"/>
        <end position="233"/>
    </location>
</feature>
<dbReference type="Gene3D" id="3.40.525.10">
    <property type="entry name" value="CRAL-TRIO lipid binding domain"/>
    <property type="match status" value="2"/>
</dbReference>
<dbReference type="InterPro" id="IPR036865">
    <property type="entry name" value="CRAL-TRIO_dom_sf"/>
</dbReference>
<dbReference type="Proteomes" id="UP001205105">
    <property type="component" value="Unassembled WGS sequence"/>
</dbReference>
<dbReference type="SMART" id="SM00516">
    <property type="entry name" value="SEC14"/>
    <property type="match status" value="1"/>
</dbReference>
<dbReference type="PANTHER" id="PTHR46277">
    <property type="entry name" value="OS03G0850700 PROTEIN"/>
    <property type="match status" value="1"/>
</dbReference>
<dbReference type="SUPFAM" id="SSF52087">
    <property type="entry name" value="CRAL/TRIO domain"/>
    <property type="match status" value="1"/>
</dbReference>
<sequence length="312" mass="32371">MLRYLRGGSGKAPPGAGPDVEALLTELEKQVSEASLQAFAGSSELPNGGSQERRALLLRYLRAEKLDVASAAQRLERQAAWRRGWGDVTEEDVAVEVAAGKLKLQAPVATAPSSSDAAPGSGSSSVSGSSVSVSGSGSDGLAGLQLKNLDATGLRASFHMLAEHFPERIATVWMLDAPAIFGGLWKVVSPFIDSNTRKKIKFVSGRAGQAALLEELGPEILPVEYGGRAAEIPIELAVQQLPGWRQRQLAAQQAQQGGAAGAAAVQAAGEREAAAEEGSERKAAAELAGPLHLHTASLRLSESCSNLAAVPV</sequence>
<evidence type="ECO:0000313" key="4">
    <source>
        <dbReference type="Proteomes" id="UP001205105"/>
    </source>
</evidence>
<dbReference type="SUPFAM" id="SSF46938">
    <property type="entry name" value="CRAL/TRIO N-terminal domain"/>
    <property type="match status" value="1"/>
</dbReference>
<feature type="region of interest" description="Disordered" evidence="1">
    <location>
        <begin position="111"/>
        <end position="131"/>
    </location>
</feature>
<gene>
    <name evidence="3" type="ORF">COHA_003076</name>
</gene>
<dbReference type="CDD" id="cd00170">
    <property type="entry name" value="SEC14"/>
    <property type="match status" value="1"/>
</dbReference>
<keyword evidence="4" id="KW-1185">Reference proteome</keyword>
<accession>A0AAD5DS18</accession>
<evidence type="ECO:0000313" key="3">
    <source>
        <dbReference type="EMBL" id="KAI7843242.1"/>
    </source>
</evidence>
<name>A0AAD5DS18_9CHLO</name>
<dbReference type="InterPro" id="IPR011074">
    <property type="entry name" value="CRAL/TRIO_N_dom"/>
</dbReference>
<dbReference type="InterPro" id="IPR001251">
    <property type="entry name" value="CRAL-TRIO_dom"/>
</dbReference>
<dbReference type="PANTHER" id="PTHR46277:SF3">
    <property type="entry name" value="BINDING PROTEIN, PUTATIVE-RELATED"/>
    <property type="match status" value="1"/>
</dbReference>
<evidence type="ECO:0000259" key="2">
    <source>
        <dbReference type="PROSITE" id="PS50191"/>
    </source>
</evidence>
<dbReference type="Pfam" id="PF03765">
    <property type="entry name" value="CRAL_TRIO_N"/>
    <property type="match status" value="1"/>
</dbReference>
<evidence type="ECO:0000256" key="1">
    <source>
        <dbReference type="SAM" id="MobiDB-lite"/>
    </source>
</evidence>
<reference evidence="3" key="1">
    <citation type="submission" date="2020-11" db="EMBL/GenBank/DDBJ databases">
        <title>Chlorella ohadii genome sequencing and assembly.</title>
        <authorList>
            <person name="Murik O."/>
            <person name="Treves H."/>
            <person name="Kedem I."/>
            <person name="Shotland Y."/>
            <person name="Kaplan A."/>
        </authorList>
    </citation>
    <scope>NUCLEOTIDE SEQUENCE</scope>
    <source>
        <strain evidence="3">1</strain>
    </source>
</reference>
<dbReference type="InterPro" id="IPR036273">
    <property type="entry name" value="CRAL/TRIO_N_dom_sf"/>
</dbReference>
<dbReference type="Pfam" id="PF00650">
    <property type="entry name" value="CRAL_TRIO"/>
    <property type="match status" value="1"/>
</dbReference>
<organism evidence="3 4">
    <name type="scientific">Chlorella ohadii</name>
    <dbReference type="NCBI Taxonomy" id="2649997"/>
    <lineage>
        <taxon>Eukaryota</taxon>
        <taxon>Viridiplantae</taxon>
        <taxon>Chlorophyta</taxon>
        <taxon>core chlorophytes</taxon>
        <taxon>Trebouxiophyceae</taxon>
        <taxon>Chlorellales</taxon>
        <taxon>Chlorellaceae</taxon>
        <taxon>Chlorella clade</taxon>
        <taxon>Chlorella</taxon>
    </lineage>
</organism>
<dbReference type="PROSITE" id="PS50191">
    <property type="entry name" value="CRAL_TRIO"/>
    <property type="match status" value="1"/>
</dbReference>
<dbReference type="EMBL" id="JADXDR010000041">
    <property type="protein sequence ID" value="KAI7843242.1"/>
    <property type="molecule type" value="Genomic_DNA"/>
</dbReference>
<dbReference type="AlphaFoldDB" id="A0AAD5DS18"/>